<dbReference type="FunCoup" id="A0A200PQU9">
    <property type="interactions" value="94"/>
</dbReference>
<dbReference type="OMA" id="VTTWCHL"/>
<evidence type="ECO:0000256" key="2">
    <source>
        <dbReference type="ARBA" id="ARBA00007626"/>
    </source>
</evidence>
<evidence type="ECO:0000313" key="8">
    <source>
        <dbReference type="Proteomes" id="UP000195402"/>
    </source>
</evidence>
<dbReference type="GO" id="GO:0005739">
    <property type="term" value="C:mitochondrion"/>
    <property type="evidence" value="ECO:0007669"/>
    <property type="project" value="UniProtKB-SubCell"/>
</dbReference>
<name>A0A200PQU9_MACCD</name>
<organism evidence="7 8">
    <name type="scientific">Macleaya cordata</name>
    <name type="common">Five-seeded plume-poppy</name>
    <name type="synonym">Bocconia cordata</name>
    <dbReference type="NCBI Taxonomy" id="56857"/>
    <lineage>
        <taxon>Eukaryota</taxon>
        <taxon>Viridiplantae</taxon>
        <taxon>Streptophyta</taxon>
        <taxon>Embryophyta</taxon>
        <taxon>Tracheophyta</taxon>
        <taxon>Spermatophyta</taxon>
        <taxon>Magnoliopsida</taxon>
        <taxon>Ranunculales</taxon>
        <taxon>Papaveraceae</taxon>
        <taxon>Papaveroideae</taxon>
        <taxon>Macleaya</taxon>
    </lineage>
</organism>
<dbReference type="OrthoDB" id="1890565at2759"/>
<dbReference type="InterPro" id="IPR011990">
    <property type="entry name" value="TPR-like_helical_dom_sf"/>
</dbReference>
<dbReference type="InterPro" id="IPR002885">
    <property type="entry name" value="PPR_rpt"/>
</dbReference>
<dbReference type="EMBL" id="MVGT01004291">
    <property type="protein sequence ID" value="OVA00590.1"/>
    <property type="molecule type" value="Genomic_DNA"/>
</dbReference>
<dbReference type="PROSITE" id="PS51375">
    <property type="entry name" value="PPR"/>
    <property type="match status" value="2"/>
</dbReference>
<dbReference type="GO" id="GO:0003729">
    <property type="term" value="F:mRNA binding"/>
    <property type="evidence" value="ECO:0007669"/>
    <property type="project" value="UniProtKB-ARBA"/>
</dbReference>
<comment type="similarity">
    <text evidence="2">Belongs to the PPR family. P subfamily.</text>
</comment>
<protein>
    <submittedName>
        <fullName evidence="7">Pentatricopeptide repeat</fullName>
    </submittedName>
</protein>
<evidence type="ECO:0000256" key="3">
    <source>
        <dbReference type="ARBA" id="ARBA00022737"/>
    </source>
</evidence>
<reference evidence="7 8" key="1">
    <citation type="journal article" date="2017" name="Mol. Plant">
        <title>The Genome of Medicinal Plant Macleaya cordata Provides New Insights into Benzylisoquinoline Alkaloids Metabolism.</title>
        <authorList>
            <person name="Liu X."/>
            <person name="Liu Y."/>
            <person name="Huang P."/>
            <person name="Ma Y."/>
            <person name="Qing Z."/>
            <person name="Tang Q."/>
            <person name="Cao H."/>
            <person name="Cheng P."/>
            <person name="Zheng Y."/>
            <person name="Yuan Z."/>
            <person name="Zhou Y."/>
            <person name="Liu J."/>
            <person name="Tang Z."/>
            <person name="Zhuo Y."/>
            <person name="Zhang Y."/>
            <person name="Yu L."/>
            <person name="Huang J."/>
            <person name="Yang P."/>
            <person name="Peng Q."/>
            <person name="Zhang J."/>
            <person name="Jiang W."/>
            <person name="Zhang Z."/>
            <person name="Lin K."/>
            <person name="Ro D.K."/>
            <person name="Chen X."/>
            <person name="Xiong X."/>
            <person name="Shang Y."/>
            <person name="Huang S."/>
            <person name="Zeng J."/>
        </authorList>
    </citation>
    <scope>NUCLEOTIDE SEQUENCE [LARGE SCALE GENOMIC DNA]</scope>
    <source>
        <strain evidence="8">cv. BLH2017</strain>
        <tissue evidence="7">Root</tissue>
    </source>
</reference>
<dbReference type="PANTHER" id="PTHR45717:SF6">
    <property type="entry name" value="PENTACOTRIPEPTIDE-REPEAT REGION OF PRORP DOMAIN-CONTAINING PROTEIN"/>
    <property type="match status" value="1"/>
</dbReference>
<gene>
    <name evidence="7" type="ORF">BVC80_9087g89</name>
</gene>
<keyword evidence="5" id="KW-0496">Mitochondrion</keyword>
<feature type="repeat" description="PPR" evidence="6">
    <location>
        <begin position="144"/>
        <end position="178"/>
    </location>
</feature>
<feature type="repeat" description="PPR" evidence="6">
    <location>
        <begin position="179"/>
        <end position="213"/>
    </location>
</feature>
<dbReference type="NCBIfam" id="TIGR00756">
    <property type="entry name" value="PPR"/>
    <property type="match status" value="2"/>
</dbReference>
<evidence type="ECO:0000256" key="1">
    <source>
        <dbReference type="ARBA" id="ARBA00004173"/>
    </source>
</evidence>
<proteinExistence type="inferred from homology"/>
<dbReference type="Gene3D" id="1.25.40.10">
    <property type="entry name" value="Tetratricopeptide repeat domain"/>
    <property type="match status" value="2"/>
</dbReference>
<comment type="caution">
    <text evidence="7">The sequence shown here is derived from an EMBL/GenBank/DDBJ whole genome shotgun (WGS) entry which is preliminary data.</text>
</comment>
<evidence type="ECO:0000313" key="7">
    <source>
        <dbReference type="EMBL" id="OVA00590.1"/>
    </source>
</evidence>
<dbReference type="Proteomes" id="UP000195402">
    <property type="component" value="Unassembled WGS sequence"/>
</dbReference>
<evidence type="ECO:0000256" key="5">
    <source>
        <dbReference type="ARBA" id="ARBA00023128"/>
    </source>
</evidence>
<dbReference type="FunFam" id="1.25.40.10:FF:000385">
    <property type="entry name" value="Pentatricopeptide repeat-containing protein mitochondrial"/>
    <property type="match status" value="1"/>
</dbReference>
<evidence type="ECO:0000256" key="6">
    <source>
        <dbReference type="PROSITE-ProRule" id="PRU00708"/>
    </source>
</evidence>
<keyword evidence="8" id="KW-1185">Reference proteome</keyword>
<dbReference type="Pfam" id="PF01535">
    <property type="entry name" value="PPR"/>
    <property type="match status" value="4"/>
</dbReference>
<keyword evidence="4" id="KW-0809">Transit peptide</keyword>
<accession>A0A200PQU9</accession>
<dbReference type="AlphaFoldDB" id="A0A200PQU9"/>
<sequence length="506" mass="58158">MKLVQWSRLVPLLSRLSCNVSYPRVNKFKVLFFSTKTLNSHSFDSLYKRVSPIRDPKASIIPVLEKWVEDGNTVKRLDLRLLIRRMMYYRRFQHALEISHWMSDRRYIELSPSDVAIRLDLIFKVHGLENAEKYFHSIAKPLKAAQSYGALLYCYVKEKSVDKAHALVEEMKKLGFATTSFAYNMLVNLYSQTGQNEKIEILMQEMKSNGIPRDKFTLLNRLNAYAVKSDIGGMEKILNQMEEAPDISIDWNAYAIMANGYMKVGLTEKGLEMLKKVEEMTINRKTNMVLDFLLTLYARTGNKEELYRIWNLYKSAGRVQNTSYSSMITCLAKLDDIEGAEKIFQEFESSCTRFDFRVLNRLLVAYCKKCLFDKAESIVRKNVEESVKSGKAPYASTWNILAIGYLEDKQMPKAVEMAKNALLVGRRNWKMDPTTVDSCLQYLEAQRDVEGAEDFVKLLGASGLLTQEVYNRLLRTYIAAKKPVSNVLGRMKVDGFSVAEATNEIL</sequence>
<keyword evidence="3" id="KW-0677">Repeat</keyword>
<dbReference type="InParanoid" id="A0A200PQU9"/>
<dbReference type="PANTHER" id="PTHR45717">
    <property type="entry name" value="OS12G0527900 PROTEIN"/>
    <property type="match status" value="1"/>
</dbReference>
<comment type="subcellular location">
    <subcellularLocation>
        <location evidence="1">Mitochondrion</location>
    </subcellularLocation>
</comment>
<evidence type="ECO:0000256" key="4">
    <source>
        <dbReference type="ARBA" id="ARBA00022946"/>
    </source>
</evidence>